<evidence type="ECO:0000256" key="1">
    <source>
        <dbReference type="SAM" id="Phobius"/>
    </source>
</evidence>
<dbReference type="STRING" id="1462526.BN990_02567"/>
<dbReference type="EMBL" id="CCDP010000001">
    <property type="protein sequence ID" value="CDQ40247.1"/>
    <property type="molecule type" value="Genomic_DNA"/>
</dbReference>
<keyword evidence="1" id="KW-0472">Membrane</keyword>
<keyword evidence="1" id="KW-1133">Transmembrane helix</keyword>
<dbReference type="Proteomes" id="UP000028875">
    <property type="component" value="Unassembled WGS sequence"/>
</dbReference>
<comment type="caution">
    <text evidence="2">The sequence shown here is derived from an EMBL/GenBank/DDBJ whole genome shotgun (WGS) entry which is preliminary data.</text>
</comment>
<dbReference type="AlphaFoldDB" id="A0A024QDA4"/>
<dbReference type="OrthoDB" id="2390014at2"/>
<reference evidence="3" key="2">
    <citation type="submission" date="2014-05" db="EMBL/GenBank/DDBJ databases">
        <title>Draft genome sequence of Virgibacillus massiliensis Vm-5.</title>
        <authorList>
            <person name="Khelaifia S."/>
            <person name="Croce O."/>
            <person name="Lagier J.C."/>
            <person name="Raoult D."/>
        </authorList>
    </citation>
    <scope>NUCLEOTIDE SEQUENCE [LARGE SCALE GENOMIC DNA]</scope>
    <source>
        <strain evidence="3">Vm-5</strain>
    </source>
</reference>
<reference evidence="2 3" key="1">
    <citation type="submission" date="2014-03" db="EMBL/GenBank/DDBJ databases">
        <authorList>
            <person name="Urmite Genomes U."/>
        </authorList>
    </citation>
    <scope>NUCLEOTIDE SEQUENCE [LARGE SCALE GENOMIC DNA]</scope>
    <source>
        <strain evidence="2 3">Vm-5</strain>
    </source>
</reference>
<keyword evidence="3" id="KW-1185">Reference proteome</keyword>
<keyword evidence="1" id="KW-0812">Transmembrane</keyword>
<gene>
    <name evidence="2" type="ORF">BN990_02567</name>
</gene>
<name>A0A024QDA4_9BACI</name>
<evidence type="ECO:0000313" key="2">
    <source>
        <dbReference type="EMBL" id="CDQ40247.1"/>
    </source>
</evidence>
<feature type="transmembrane region" description="Helical" evidence="1">
    <location>
        <begin position="6"/>
        <end position="24"/>
    </location>
</feature>
<accession>A0A024QDA4</accession>
<organism evidence="2 3">
    <name type="scientific">Virgibacillus massiliensis</name>
    <dbReference type="NCBI Taxonomy" id="1462526"/>
    <lineage>
        <taxon>Bacteria</taxon>
        <taxon>Bacillati</taxon>
        <taxon>Bacillota</taxon>
        <taxon>Bacilli</taxon>
        <taxon>Bacillales</taxon>
        <taxon>Bacillaceae</taxon>
        <taxon>Virgibacillus</taxon>
    </lineage>
</organism>
<evidence type="ECO:0000313" key="3">
    <source>
        <dbReference type="Proteomes" id="UP000028875"/>
    </source>
</evidence>
<dbReference type="RefSeq" id="WP_038244510.1">
    <property type="nucleotide sequence ID" value="NZ_BNER01000004.1"/>
</dbReference>
<proteinExistence type="predicted"/>
<sequence>MKRRYLYSAGAASVIGATVAGFFLKDKDNRDKVKQKIKNYQDGIRSTFEDAGVPDQSANQDLAQLENAKMVSEGSQFGVQYYTENKEKNTSEQQQ</sequence>
<dbReference type="eggNOG" id="ENOG50331E9">
    <property type="taxonomic scope" value="Bacteria"/>
</dbReference>
<protein>
    <submittedName>
        <fullName evidence="2">Uncharacterized protein</fullName>
    </submittedName>
</protein>